<protein>
    <submittedName>
        <fullName evidence="1">Uncharacterized protein</fullName>
    </submittedName>
</protein>
<dbReference type="Proteomes" id="UP001476798">
    <property type="component" value="Unassembled WGS sequence"/>
</dbReference>
<organism evidence="1 2">
    <name type="scientific">Goodea atripinnis</name>
    <dbReference type="NCBI Taxonomy" id="208336"/>
    <lineage>
        <taxon>Eukaryota</taxon>
        <taxon>Metazoa</taxon>
        <taxon>Chordata</taxon>
        <taxon>Craniata</taxon>
        <taxon>Vertebrata</taxon>
        <taxon>Euteleostomi</taxon>
        <taxon>Actinopterygii</taxon>
        <taxon>Neopterygii</taxon>
        <taxon>Teleostei</taxon>
        <taxon>Neoteleostei</taxon>
        <taxon>Acanthomorphata</taxon>
        <taxon>Ovalentaria</taxon>
        <taxon>Atherinomorphae</taxon>
        <taxon>Cyprinodontiformes</taxon>
        <taxon>Goodeidae</taxon>
        <taxon>Goodea</taxon>
    </lineage>
</organism>
<name>A0ABV0P2T5_9TELE</name>
<dbReference type="EMBL" id="JAHRIO010060119">
    <property type="protein sequence ID" value="MEQ2177461.1"/>
    <property type="molecule type" value="Genomic_DNA"/>
</dbReference>
<keyword evidence="2" id="KW-1185">Reference proteome</keyword>
<sequence length="231" mass="25927">MVLLSPRVSAHRQLLLLQRSSETLGAAADPGRSSPNLSLAAAAESTRSSGSELRFRGLRKSQARAPPVRAAPLWLWDQIRISADRWFLLAYLEERKSARCVWVRSAANKVPLLQNPEERFMFLALYTSVIGSELGTEKGIKESPDPAVMLWAACRVRLILPPSPVVVSVWDCSSSVILPPCSCTHKPIRKPDYPTGTMGFYMFLEQEGNLRLCSVWMLHSWQQNLLRELLQ</sequence>
<gene>
    <name evidence="1" type="ORF">GOODEAATRI_003747</name>
</gene>
<evidence type="ECO:0000313" key="1">
    <source>
        <dbReference type="EMBL" id="MEQ2177461.1"/>
    </source>
</evidence>
<evidence type="ECO:0000313" key="2">
    <source>
        <dbReference type="Proteomes" id="UP001476798"/>
    </source>
</evidence>
<proteinExistence type="predicted"/>
<accession>A0ABV0P2T5</accession>
<comment type="caution">
    <text evidence="1">The sequence shown here is derived from an EMBL/GenBank/DDBJ whole genome shotgun (WGS) entry which is preliminary data.</text>
</comment>
<reference evidence="1 2" key="1">
    <citation type="submission" date="2021-06" db="EMBL/GenBank/DDBJ databases">
        <authorList>
            <person name="Palmer J.M."/>
        </authorList>
    </citation>
    <scope>NUCLEOTIDE SEQUENCE [LARGE SCALE GENOMIC DNA]</scope>
    <source>
        <strain evidence="1 2">GA_2019</strain>
        <tissue evidence="1">Muscle</tissue>
    </source>
</reference>